<dbReference type="EMBL" id="SUPK01000002">
    <property type="protein sequence ID" value="TJY43235.1"/>
    <property type="molecule type" value="Genomic_DNA"/>
</dbReference>
<dbReference type="OrthoDB" id="2939151at2"/>
<dbReference type="InterPro" id="IPR050847">
    <property type="entry name" value="SASP_DNA-binding"/>
</dbReference>
<reference evidence="2 3" key="1">
    <citation type="submission" date="2019-04" db="EMBL/GenBank/DDBJ databases">
        <title>Cohnella sp. nov., isolated from soil.</title>
        <authorList>
            <person name="Kim W."/>
        </authorList>
    </citation>
    <scope>NUCLEOTIDE SEQUENCE [LARGE SCALE GENOMIC DNA]</scope>
    <source>
        <strain evidence="2 3">CAU 1483</strain>
    </source>
</reference>
<dbReference type="AlphaFoldDB" id="A0A4U0FEE1"/>
<dbReference type="Pfam" id="PF00269">
    <property type="entry name" value="SASP"/>
    <property type="match status" value="1"/>
</dbReference>
<dbReference type="GO" id="GO:0003690">
    <property type="term" value="F:double-stranded DNA binding"/>
    <property type="evidence" value="ECO:0007669"/>
    <property type="project" value="InterPro"/>
</dbReference>
<comment type="caution">
    <text evidence="2">The sequence shown here is derived from an EMBL/GenBank/DDBJ whole genome shotgun (WGS) entry which is preliminary data.</text>
</comment>
<evidence type="ECO:0000256" key="1">
    <source>
        <dbReference type="ARBA" id="ARBA00003863"/>
    </source>
</evidence>
<dbReference type="PANTHER" id="PTHR36107:SF1">
    <property type="entry name" value="SMALL, ACID-SOLUBLE SPORE PROTEIN A"/>
    <property type="match status" value="1"/>
</dbReference>
<dbReference type="InterPro" id="IPR001448">
    <property type="entry name" value="SASP_alpha/beta-type"/>
</dbReference>
<gene>
    <name evidence="2" type="ORF">E5161_04885</name>
</gene>
<protein>
    <submittedName>
        <fullName evidence="2">Alpha/beta-type small acid-soluble spore protein</fullName>
    </submittedName>
</protein>
<proteinExistence type="predicted"/>
<organism evidence="2 3">
    <name type="scientific">Cohnella pontilimi</name>
    <dbReference type="NCBI Taxonomy" id="2564100"/>
    <lineage>
        <taxon>Bacteria</taxon>
        <taxon>Bacillati</taxon>
        <taxon>Bacillota</taxon>
        <taxon>Bacilli</taxon>
        <taxon>Bacillales</taxon>
        <taxon>Paenibacillaceae</taxon>
        <taxon>Cohnella</taxon>
    </lineage>
</organism>
<evidence type="ECO:0000313" key="3">
    <source>
        <dbReference type="Proteomes" id="UP000309673"/>
    </source>
</evidence>
<sequence length="69" mass="7769">MPSRRRLVPQAQQALDQLKYEVAGQLGIQLPRDGYYGYLMTRDAGAIGGNMVRRMIMMAEQQLASRGQI</sequence>
<dbReference type="InterPro" id="IPR038300">
    <property type="entry name" value="SASP_sf_alpha/beta"/>
</dbReference>
<evidence type="ECO:0000313" key="2">
    <source>
        <dbReference type="EMBL" id="TJY43235.1"/>
    </source>
</evidence>
<name>A0A4U0FEE1_9BACL</name>
<dbReference type="Proteomes" id="UP000309673">
    <property type="component" value="Unassembled WGS sequence"/>
</dbReference>
<dbReference type="GO" id="GO:0006265">
    <property type="term" value="P:DNA topological change"/>
    <property type="evidence" value="ECO:0007669"/>
    <property type="project" value="InterPro"/>
</dbReference>
<dbReference type="RefSeq" id="WP_136776600.1">
    <property type="nucleotide sequence ID" value="NZ_SUPK01000002.1"/>
</dbReference>
<accession>A0A4U0FEE1</accession>
<comment type="function">
    <text evidence="1">SASP are bound to spore DNA. They are double-stranded DNA-binding proteins that cause DNA to change to an a-like conformation. They protect the DNA backbone from chemical and enzymatic cleavage and are thus involved in dormant spore's high resistance to UV light.</text>
</comment>
<keyword evidence="3" id="KW-1185">Reference proteome</keyword>
<dbReference type="PANTHER" id="PTHR36107">
    <property type="entry name" value="SMALL, ACID-SOLUBLE SPORE PROTEIN A"/>
    <property type="match status" value="1"/>
</dbReference>
<dbReference type="Gene3D" id="6.10.10.80">
    <property type="entry name" value="Small, acid-soluble spore protein, alpha/beta type-like"/>
    <property type="match status" value="1"/>
</dbReference>